<dbReference type="Proteomes" id="UP001362999">
    <property type="component" value="Unassembled WGS sequence"/>
</dbReference>
<accession>A0AAW0BPX8</accession>
<evidence type="ECO:0000313" key="2">
    <source>
        <dbReference type="EMBL" id="KAK7027595.1"/>
    </source>
</evidence>
<feature type="region of interest" description="Disordered" evidence="1">
    <location>
        <begin position="22"/>
        <end position="45"/>
    </location>
</feature>
<evidence type="ECO:0000256" key="1">
    <source>
        <dbReference type="SAM" id="MobiDB-lite"/>
    </source>
</evidence>
<feature type="region of interest" description="Disordered" evidence="1">
    <location>
        <begin position="76"/>
        <end position="111"/>
    </location>
</feature>
<protein>
    <submittedName>
        <fullName evidence="2">Uncharacterized protein</fullName>
    </submittedName>
</protein>
<reference evidence="2 3" key="1">
    <citation type="journal article" date="2024" name="J Genomics">
        <title>Draft genome sequencing and assembly of Favolaschia claudopus CIRM-BRFM 2984 isolated from oak limbs.</title>
        <authorList>
            <person name="Navarro D."/>
            <person name="Drula E."/>
            <person name="Chaduli D."/>
            <person name="Cazenave R."/>
            <person name="Ahrendt S."/>
            <person name="Wang J."/>
            <person name="Lipzen A."/>
            <person name="Daum C."/>
            <person name="Barry K."/>
            <person name="Grigoriev I.V."/>
            <person name="Favel A."/>
            <person name="Rosso M.N."/>
            <person name="Martin F."/>
        </authorList>
    </citation>
    <scope>NUCLEOTIDE SEQUENCE [LARGE SCALE GENOMIC DNA]</scope>
    <source>
        <strain evidence="2 3">CIRM-BRFM 2984</strain>
    </source>
</reference>
<dbReference type="AlphaFoldDB" id="A0AAW0BPX8"/>
<comment type="caution">
    <text evidence="2">The sequence shown here is derived from an EMBL/GenBank/DDBJ whole genome shotgun (WGS) entry which is preliminary data.</text>
</comment>
<gene>
    <name evidence="2" type="ORF">R3P38DRAFT_3394741</name>
</gene>
<name>A0AAW0BPX8_9AGAR</name>
<proteinExistence type="predicted"/>
<evidence type="ECO:0000313" key="3">
    <source>
        <dbReference type="Proteomes" id="UP001362999"/>
    </source>
</evidence>
<organism evidence="2 3">
    <name type="scientific">Favolaschia claudopus</name>
    <dbReference type="NCBI Taxonomy" id="2862362"/>
    <lineage>
        <taxon>Eukaryota</taxon>
        <taxon>Fungi</taxon>
        <taxon>Dikarya</taxon>
        <taxon>Basidiomycota</taxon>
        <taxon>Agaricomycotina</taxon>
        <taxon>Agaricomycetes</taxon>
        <taxon>Agaricomycetidae</taxon>
        <taxon>Agaricales</taxon>
        <taxon>Marasmiineae</taxon>
        <taxon>Mycenaceae</taxon>
        <taxon>Favolaschia</taxon>
    </lineage>
</organism>
<dbReference type="EMBL" id="JAWWNJ010000029">
    <property type="protein sequence ID" value="KAK7027595.1"/>
    <property type="molecule type" value="Genomic_DNA"/>
</dbReference>
<keyword evidence="3" id="KW-1185">Reference proteome</keyword>
<sequence>MSDAQALPVVNSVTPALPHVAQVATPTSEEPPTPISSTNRSMAGQTSASFTTMLNRQASASTDSLINSLVEGASATPAAKTSTPTSATGNATPASSAPLKPAPAGKAEAAASGTLPTVLVARVLPNSYDAQGIRRLDANMAAVASRLEHHISGHGESLARLDGDISTLRDQVKTVVCDKGTPLASFTAQDMLVHPTIQALIASNNQSVNTLESLRAEVATLHAAIHDADRKRKRDDDSVMYSEDVFLPAVKRVRDNQHIRESANTVVSSAAAFPAAPPPLSFVDLTGAGNAGAAPEAPAPIPANNVAGVDIGPIAWGKDISGQVRALIARMKRGHTIDADAVKNLYAKRFPKNNKFVTAYFPTNVAAIQFVNAWEAAPPAGYERTSICFASGN</sequence>